<comment type="caution">
    <text evidence="1">The sequence shown here is derived from an EMBL/GenBank/DDBJ whole genome shotgun (WGS) entry which is preliminary data.</text>
</comment>
<reference evidence="1 2" key="1">
    <citation type="submission" date="2016-07" db="EMBL/GenBank/DDBJ databases">
        <title>Pervasive Adenine N6-methylation of Active Genes in Fungi.</title>
        <authorList>
            <consortium name="DOE Joint Genome Institute"/>
            <person name="Mondo S.J."/>
            <person name="Dannebaum R.O."/>
            <person name="Kuo R.C."/>
            <person name="Labutti K."/>
            <person name="Haridas S."/>
            <person name="Kuo A."/>
            <person name="Salamov A."/>
            <person name="Ahrendt S.R."/>
            <person name="Lipzen A."/>
            <person name="Sullivan W."/>
            <person name="Andreopoulos W.B."/>
            <person name="Clum A."/>
            <person name="Lindquist E."/>
            <person name="Daum C."/>
            <person name="Ramamoorthy G.K."/>
            <person name="Gryganskyi A."/>
            <person name="Culley D."/>
            <person name="Magnuson J.K."/>
            <person name="James T.Y."/>
            <person name="O'Malley M.A."/>
            <person name="Stajich J.E."/>
            <person name="Spatafora J.W."/>
            <person name="Visel A."/>
            <person name="Grigoriev I.V."/>
        </authorList>
    </citation>
    <scope>NUCLEOTIDE SEQUENCE [LARGE SCALE GENOMIC DNA]</scope>
    <source>
        <strain evidence="1 2">NRRL 1336</strain>
    </source>
</reference>
<dbReference type="OrthoDB" id="2267950at2759"/>
<evidence type="ECO:0000313" key="1">
    <source>
        <dbReference type="EMBL" id="ORZ11501.1"/>
    </source>
</evidence>
<dbReference type="EMBL" id="MCGE01000021">
    <property type="protein sequence ID" value="ORZ11501.1"/>
    <property type="molecule type" value="Genomic_DNA"/>
</dbReference>
<evidence type="ECO:0000313" key="2">
    <source>
        <dbReference type="Proteomes" id="UP000193560"/>
    </source>
</evidence>
<dbReference type="AlphaFoldDB" id="A0A1X2I8F9"/>
<keyword evidence="2" id="KW-1185">Reference proteome</keyword>
<organism evidence="1 2">
    <name type="scientific">Absidia repens</name>
    <dbReference type="NCBI Taxonomy" id="90262"/>
    <lineage>
        <taxon>Eukaryota</taxon>
        <taxon>Fungi</taxon>
        <taxon>Fungi incertae sedis</taxon>
        <taxon>Mucoromycota</taxon>
        <taxon>Mucoromycotina</taxon>
        <taxon>Mucoromycetes</taxon>
        <taxon>Mucorales</taxon>
        <taxon>Cunninghamellaceae</taxon>
        <taxon>Absidia</taxon>
    </lineage>
</organism>
<protein>
    <submittedName>
        <fullName evidence="1">Uncharacterized protein</fullName>
    </submittedName>
</protein>
<dbReference type="Proteomes" id="UP000193560">
    <property type="component" value="Unassembled WGS sequence"/>
</dbReference>
<gene>
    <name evidence="1" type="ORF">BCR42DRAFT_100629</name>
</gene>
<name>A0A1X2I8F9_9FUNG</name>
<proteinExistence type="predicted"/>
<sequence>MNKALLSKWLSYPVATELTPRLSTLAMDWIGSAGYMFSVSQYKDVFVARTFANLELPTYVANIPDFIDTLDALYVWKNHHCAMKDILLPRHCQDRQPISFGEFGVR</sequence>
<accession>A0A1X2I8F9</accession>